<keyword evidence="4" id="KW-0236">DNA replication inhibitor</keyword>
<dbReference type="PANTHER" id="PTHR13220">
    <property type="entry name" value="TIMELESS INTERACTING-RELATED"/>
    <property type="match status" value="1"/>
</dbReference>
<dbReference type="Proteomes" id="UP000226431">
    <property type="component" value="Unassembled WGS sequence"/>
</dbReference>
<feature type="compositionally biased region" description="Basic and acidic residues" evidence="8">
    <location>
        <begin position="168"/>
        <end position="183"/>
    </location>
</feature>
<dbReference type="OrthoDB" id="437078at2759"/>
<keyword evidence="3 7" id="KW-0227">DNA damage</keyword>
<dbReference type="AlphaFoldDB" id="A0A2C5Z3H3"/>
<feature type="region of interest" description="Disordered" evidence="8">
    <location>
        <begin position="1"/>
        <end position="46"/>
    </location>
</feature>
<keyword evidence="5 7" id="KW-0539">Nucleus</keyword>
<dbReference type="PANTHER" id="PTHR13220:SF11">
    <property type="entry name" value="TIMELESS-INTERACTING PROTEIN"/>
    <property type="match status" value="1"/>
</dbReference>
<dbReference type="InterPro" id="IPR012923">
    <property type="entry name" value="Csm3"/>
</dbReference>
<evidence type="ECO:0000256" key="4">
    <source>
        <dbReference type="ARBA" id="ARBA00022880"/>
    </source>
</evidence>
<evidence type="ECO:0000313" key="11">
    <source>
        <dbReference type="Proteomes" id="UP000226431"/>
    </source>
</evidence>
<feature type="compositionally biased region" description="Acidic residues" evidence="8">
    <location>
        <begin position="156"/>
        <end position="167"/>
    </location>
</feature>
<evidence type="ECO:0000313" key="10">
    <source>
        <dbReference type="EMBL" id="PHH74546.1"/>
    </source>
</evidence>
<organism evidence="10 11">
    <name type="scientific">Ophiocordyceps camponoti-rufipedis</name>
    <dbReference type="NCBI Taxonomy" id="2004952"/>
    <lineage>
        <taxon>Eukaryota</taxon>
        <taxon>Fungi</taxon>
        <taxon>Dikarya</taxon>
        <taxon>Ascomycota</taxon>
        <taxon>Pezizomycotina</taxon>
        <taxon>Sordariomycetes</taxon>
        <taxon>Hypocreomycetidae</taxon>
        <taxon>Hypocreales</taxon>
        <taxon>Ophiocordycipitaceae</taxon>
        <taxon>Ophiocordyceps</taxon>
    </lineage>
</organism>
<name>A0A2C5Z3H3_9HYPO</name>
<dbReference type="STRING" id="2004952.A0A2C5Z3H3"/>
<gene>
    <name evidence="10" type="ORF">CDD80_3004</name>
</gene>
<evidence type="ECO:0000256" key="3">
    <source>
        <dbReference type="ARBA" id="ARBA00022763"/>
    </source>
</evidence>
<dbReference type="GO" id="GO:0003677">
    <property type="term" value="F:DNA binding"/>
    <property type="evidence" value="ECO:0007669"/>
    <property type="project" value="TreeGrafter"/>
</dbReference>
<dbReference type="EMBL" id="NJES01000267">
    <property type="protein sequence ID" value="PHH74546.1"/>
    <property type="molecule type" value="Genomic_DNA"/>
</dbReference>
<proteinExistence type="inferred from homology"/>
<keyword evidence="11" id="KW-1185">Reference proteome</keyword>
<comment type="similarity">
    <text evidence="2 7">Belongs to the CSM3 family.</text>
</comment>
<comment type="function">
    <text evidence="7">Plays an important role in the control of DNA replication and the maintenance of replication fork stability.</text>
</comment>
<sequence>MSSSNPSRARVAGLDDYDVDDSDPFRSPSPQPAASPTSQKRKAGVSTLGLDEEVSVKKRARAPAFKLDENLLLSPAGIPRMRERARKMRLRGRGYEFEDADRMLNMFQFWLDDLYPKARFKDALAMVEKAGHKKLLLQARMEWINEGKPGARKKDDEDDEVDNDDQDDNKNGNDNMDNHDDVNQRSTDQDPPQPAPNRPKTPERNDVPNPDDLDDIYDATPRAPTRTINALSQSVDVAVQGEGQANGHQQPANNAEPDEEDLDALIAEAEGLDRKGHDSVDEDAMAEAAALNM</sequence>
<evidence type="ECO:0000256" key="2">
    <source>
        <dbReference type="ARBA" id="ARBA00006075"/>
    </source>
</evidence>
<evidence type="ECO:0000259" key="9">
    <source>
        <dbReference type="Pfam" id="PF07962"/>
    </source>
</evidence>
<feature type="domain" description="Chromosome segregation in meiosis protein 3" evidence="9">
    <location>
        <begin position="66"/>
        <end position="147"/>
    </location>
</feature>
<accession>A0A2C5Z3H3</accession>
<evidence type="ECO:0000256" key="5">
    <source>
        <dbReference type="ARBA" id="ARBA00023242"/>
    </source>
</evidence>
<dbReference type="Pfam" id="PF07962">
    <property type="entry name" value="Swi3"/>
    <property type="match status" value="1"/>
</dbReference>
<dbReference type="GO" id="GO:0043111">
    <property type="term" value="P:replication fork arrest"/>
    <property type="evidence" value="ECO:0007669"/>
    <property type="project" value="TreeGrafter"/>
</dbReference>
<reference evidence="10 11" key="1">
    <citation type="submission" date="2017-06" db="EMBL/GenBank/DDBJ databases">
        <title>Ant-infecting Ophiocordyceps genomes reveal a high diversity of potential behavioral manipulation genes and a possible major role for enterotoxins.</title>
        <authorList>
            <person name="De Bekker C."/>
            <person name="Evans H.C."/>
            <person name="Brachmann A."/>
            <person name="Hughes D.P."/>
        </authorList>
    </citation>
    <scope>NUCLEOTIDE SEQUENCE [LARGE SCALE GENOMIC DNA]</scope>
    <source>
        <strain evidence="10 11">Map16</strain>
    </source>
</reference>
<comment type="subcellular location">
    <subcellularLocation>
        <location evidence="1 7">Nucleus</location>
    </subcellularLocation>
</comment>
<evidence type="ECO:0000256" key="1">
    <source>
        <dbReference type="ARBA" id="ARBA00004123"/>
    </source>
</evidence>
<feature type="region of interest" description="Disordered" evidence="8">
    <location>
        <begin position="147"/>
        <end position="225"/>
    </location>
</feature>
<comment type="caution">
    <text evidence="10">The sequence shown here is derived from an EMBL/GenBank/DDBJ whole genome shotgun (WGS) entry which is preliminary data.</text>
</comment>
<evidence type="ECO:0000256" key="7">
    <source>
        <dbReference type="RuleBase" id="RU366049"/>
    </source>
</evidence>
<dbReference type="GO" id="GO:0031297">
    <property type="term" value="P:replication fork processing"/>
    <property type="evidence" value="ECO:0007669"/>
    <property type="project" value="UniProtKB-UniRule"/>
</dbReference>
<feature type="region of interest" description="Disordered" evidence="8">
    <location>
        <begin position="238"/>
        <end position="261"/>
    </location>
</feature>
<evidence type="ECO:0000256" key="6">
    <source>
        <dbReference type="ARBA" id="ARBA00023306"/>
    </source>
</evidence>
<dbReference type="GO" id="GO:0031298">
    <property type="term" value="C:replication fork protection complex"/>
    <property type="evidence" value="ECO:0007669"/>
    <property type="project" value="TreeGrafter"/>
</dbReference>
<dbReference type="GO" id="GO:0006974">
    <property type="term" value="P:DNA damage response"/>
    <property type="evidence" value="ECO:0007669"/>
    <property type="project" value="UniProtKB-KW"/>
</dbReference>
<keyword evidence="6 7" id="KW-0131">Cell cycle</keyword>
<evidence type="ECO:0000256" key="8">
    <source>
        <dbReference type="SAM" id="MobiDB-lite"/>
    </source>
</evidence>
<dbReference type="InterPro" id="IPR040038">
    <property type="entry name" value="TIPIN/Csm3/Swi3"/>
</dbReference>
<dbReference type="GO" id="GO:0000076">
    <property type="term" value="P:DNA replication checkpoint signaling"/>
    <property type="evidence" value="ECO:0007669"/>
    <property type="project" value="UniProtKB-UniRule"/>
</dbReference>
<protein>
    <recommendedName>
        <fullName evidence="7">Chromosome segregation in meiosis protein</fullName>
    </recommendedName>
</protein>